<evidence type="ECO:0000313" key="7">
    <source>
        <dbReference type="Proteomes" id="UP000216035"/>
    </source>
</evidence>
<protein>
    <submittedName>
        <fullName evidence="6">DoxX family protein</fullName>
    </submittedName>
</protein>
<dbReference type="Pfam" id="PF07681">
    <property type="entry name" value="DoxX"/>
    <property type="match status" value="1"/>
</dbReference>
<dbReference type="Proteomes" id="UP000216035">
    <property type="component" value="Unassembled WGS sequence"/>
</dbReference>
<keyword evidence="2 5" id="KW-0812">Transmembrane</keyword>
<dbReference type="AlphaFoldDB" id="A0A255ZU09"/>
<feature type="transmembrane region" description="Helical" evidence="5">
    <location>
        <begin position="96"/>
        <end position="118"/>
    </location>
</feature>
<evidence type="ECO:0000256" key="4">
    <source>
        <dbReference type="ARBA" id="ARBA00023136"/>
    </source>
</evidence>
<comment type="caution">
    <text evidence="6">The sequence shown here is derived from an EMBL/GenBank/DDBJ whole genome shotgun (WGS) entry which is preliminary data.</text>
</comment>
<organism evidence="6 7">
    <name type="scientific">Flavobacterium aurantiibacter</name>
    <dbReference type="NCBI Taxonomy" id="2023067"/>
    <lineage>
        <taxon>Bacteria</taxon>
        <taxon>Pseudomonadati</taxon>
        <taxon>Bacteroidota</taxon>
        <taxon>Flavobacteriia</taxon>
        <taxon>Flavobacteriales</taxon>
        <taxon>Flavobacteriaceae</taxon>
        <taxon>Flavobacterium</taxon>
    </lineage>
</organism>
<sequence>MKSKIVYHIARFAAAGILLQTLFFKFTGAAESVWIFTQLGVEPFGRIGSGIVELIAAILLISGKYSRWGALLAGGTMFGAVFSHIFVLGLEVQNDGGFLFILAVIVLVCSFFVFRYPVKRIETKM</sequence>
<dbReference type="RefSeq" id="WP_094486161.1">
    <property type="nucleotide sequence ID" value="NZ_NOXX01000191.1"/>
</dbReference>
<comment type="subcellular location">
    <subcellularLocation>
        <location evidence="1">Membrane</location>
        <topology evidence="1">Multi-pass membrane protein</topology>
    </subcellularLocation>
</comment>
<evidence type="ECO:0000256" key="2">
    <source>
        <dbReference type="ARBA" id="ARBA00022692"/>
    </source>
</evidence>
<keyword evidence="7" id="KW-1185">Reference proteome</keyword>
<evidence type="ECO:0000313" key="6">
    <source>
        <dbReference type="EMBL" id="OYQ44404.1"/>
    </source>
</evidence>
<keyword evidence="3 5" id="KW-1133">Transmembrane helix</keyword>
<keyword evidence="4 5" id="KW-0472">Membrane</keyword>
<evidence type="ECO:0000256" key="5">
    <source>
        <dbReference type="SAM" id="Phobius"/>
    </source>
</evidence>
<feature type="transmembrane region" description="Helical" evidence="5">
    <location>
        <begin position="45"/>
        <end position="63"/>
    </location>
</feature>
<reference evidence="6 7" key="1">
    <citation type="submission" date="2017-07" db="EMBL/GenBank/DDBJ databases">
        <title>Flavobacterium cyanobacteriorum sp. nov., isolated from cyanobacterial aggregates in a eutrophic lake.</title>
        <authorList>
            <person name="Cai H."/>
        </authorList>
    </citation>
    <scope>NUCLEOTIDE SEQUENCE [LARGE SCALE GENOMIC DNA]</scope>
    <source>
        <strain evidence="6 7">TH167</strain>
    </source>
</reference>
<evidence type="ECO:0000256" key="1">
    <source>
        <dbReference type="ARBA" id="ARBA00004141"/>
    </source>
</evidence>
<name>A0A255ZU09_9FLAO</name>
<evidence type="ECO:0000256" key="3">
    <source>
        <dbReference type="ARBA" id="ARBA00022989"/>
    </source>
</evidence>
<gene>
    <name evidence="6" type="ORF">CHX27_07580</name>
</gene>
<proteinExistence type="predicted"/>
<accession>A0A255ZU09</accession>
<dbReference type="GO" id="GO:0016020">
    <property type="term" value="C:membrane"/>
    <property type="evidence" value="ECO:0007669"/>
    <property type="project" value="UniProtKB-SubCell"/>
</dbReference>
<feature type="transmembrane region" description="Helical" evidence="5">
    <location>
        <begin position="70"/>
        <end position="90"/>
    </location>
</feature>
<dbReference type="EMBL" id="NOXX01000191">
    <property type="protein sequence ID" value="OYQ44404.1"/>
    <property type="molecule type" value="Genomic_DNA"/>
</dbReference>
<dbReference type="OrthoDB" id="8161897at2"/>
<dbReference type="InterPro" id="IPR032808">
    <property type="entry name" value="DoxX"/>
</dbReference>